<keyword evidence="19" id="KW-1185">Reference proteome</keyword>
<dbReference type="SUPFAM" id="SSF47384">
    <property type="entry name" value="Homodimeric domain of signal transducing histidine kinase"/>
    <property type="match status" value="1"/>
</dbReference>
<dbReference type="InterPro" id="IPR036804">
    <property type="entry name" value="CheR_N_sf"/>
</dbReference>
<dbReference type="Gene3D" id="1.10.155.10">
    <property type="entry name" value="Chemotaxis receptor methyltransferase CheR, N-terminal domain"/>
    <property type="match status" value="1"/>
</dbReference>
<dbReference type="Pfam" id="PF00072">
    <property type="entry name" value="Response_reg"/>
    <property type="match status" value="1"/>
</dbReference>
<dbReference type="InterPro" id="IPR011006">
    <property type="entry name" value="CheY-like_superfamily"/>
</dbReference>
<dbReference type="Pfam" id="PF13596">
    <property type="entry name" value="PAS_10"/>
    <property type="match status" value="1"/>
</dbReference>
<dbReference type="InterPro" id="IPR000673">
    <property type="entry name" value="Sig_transdc_resp-reg_Me-estase"/>
</dbReference>
<dbReference type="InterPro" id="IPR022641">
    <property type="entry name" value="CheR_N"/>
</dbReference>
<dbReference type="OrthoDB" id="9816309at2"/>
<dbReference type="FunFam" id="3.30.565.10:FF:000006">
    <property type="entry name" value="Sensor histidine kinase WalK"/>
    <property type="match status" value="1"/>
</dbReference>
<dbReference type="Pfam" id="PF00512">
    <property type="entry name" value="HisKA"/>
    <property type="match status" value="1"/>
</dbReference>
<feature type="coiled-coil region" evidence="11">
    <location>
        <begin position="702"/>
        <end position="789"/>
    </location>
</feature>
<dbReference type="Gene3D" id="3.40.50.180">
    <property type="entry name" value="Methylesterase CheB, C-terminal domain"/>
    <property type="match status" value="1"/>
</dbReference>
<evidence type="ECO:0000259" key="12">
    <source>
        <dbReference type="PROSITE" id="PS50109"/>
    </source>
</evidence>
<dbReference type="PROSITE" id="PS50122">
    <property type="entry name" value="CHEB"/>
    <property type="match status" value="1"/>
</dbReference>
<feature type="domain" description="CheB-type methylesterase" evidence="16">
    <location>
        <begin position="62"/>
        <end position="244"/>
    </location>
</feature>
<dbReference type="InterPro" id="IPR013767">
    <property type="entry name" value="PAS_fold"/>
</dbReference>
<keyword evidence="9" id="KW-0378">Hydrolase</keyword>
<dbReference type="InterPro" id="IPR000700">
    <property type="entry name" value="PAS-assoc_C"/>
</dbReference>
<dbReference type="SMART" id="SM00387">
    <property type="entry name" value="HATPase_c"/>
    <property type="match status" value="1"/>
</dbReference>
<dbReference type="SUPFAM" id="SSF47757">
    <property type="entry name" value="Chemotaxis receptor methyltransferase CheR, N-terminal domain"/>
    <property type="match status" value="1"/>
</dbReference>
<dbReference type="SUPFAM" id="SSF53335">
    <property type="entry name" value="S-adenosyl-L-methionine-dependent methyltransferases"/>
    <property type="match status" value="1"/>
</dbReference>
<dbReference type="PROSITE" id="PS50123">
    <property type="entry name" value="CHER"/>
    <property type="match status" value="1"/>
</dbReference>
<dbReference type="GO" id="GO:0000156">
    <property type="term" value="F:phosphorelay response regulator activity"/>
    <property type="evidence" value="ECO:0007669"/>
    <property type="project" value="InterPro"/>
</dbReference>
<evidence type="ECO:0000256" key="5">
    <source>
        <dbReference type="ARBA" id="ARBA00022603"/>
    </source>
</evidence>
<dbReference type="SMART" id="SM00091">
    <property type="entry name" value="PAS"/>
    <property type="match status" value="2"/>
</dbReference>
<dbReference type="PROSITE" id="PS50110">
    <property type="entry name" value="RESPONSE_REGULATORY"/>
    <property type="match status" value="1"/>
</dbReference>
<evidence type="ECO:0000259" key="17">
    <source>
        <dbReference type="PROSITE" id="PS50123"/>
    </source>
</evidence>
<dbReference type="InterPro" id="IPR035909">
    <property type="entry name" value="CheB_C"/>
</dbReference>
<dbReference type="InterPro" id="IPR000780">
    <property type="entry name" value="CheR_MeTrfase"/>
</dbReference>
<dbReference type="PROSITE" id="PS50109">
    <property type="entry name" value="HIS_KIN"/>
    <property type="match status" value="1"/>
</dbReference>
<evidence type="ECO:0000259" key="15">
    <source>
        <dbReference type="PROSITE" id="PS50113"/>
    </source>
</evidence>
<keyword evidence="7" id="KW-0949">S-adenosyl-L-methionine</keyword>
<dbReference type="Pfam" id="PF02518">
    <property type="entry name" value="HATPase_c"/>
    <property type="match status" value="1"/>
</dbReference>
<dbReference type="GO" id="GO:0008983">
    <property type="term" value="F:protein-glutamate O-methyltransferase activity"/>
    <property type="evidence" value="ECO:0007669"/>
    <property type="project" value="UniProtKB-EC"/>
</dbReference>
<evidence type="ECO:0000259" key="13">
    <source>
        <dbReference type="PROSITE" id="PS50110"/>
    </source>
</evidence>
<evidence type="ECO:0000256" key="2">
    <source>
        <dbReference type="ARBA" id="ARBA00001541"/>
    </source>
</evidence>
<dbReference type="CDD" id="cd00082">
    <property type="entry name" value="HisKA"/>
    <property type="match status" value="1"/>
</dbReference>
<dbReference type="InterPro" id="IPR035965">
    <property type="entry name" value="PAS-like_dom_sf"/>
</dbReference>
<comment type="catalytic activity">
    <reaction evidence="2">
        <text>L-glutamyl-[protein] + S-adenosyl-L-methionine = [protein]-L-glutamate 5-O-methyl ester + S-adenosyl-L-homocysteine</text>
        <dbReference type="Rhea" id="RHEA:24452"/>
        <dbReference type="Rhea" id="RHEA-COMP:10208"/>
        <dbReference type="Rhea" id="RHEA-COMP:10311"/>
        <dbReference type="ChEBI" id="CHEBI:29973"/>
        <dbReference type="ChEBI" id="CHEBI:57856"/>
        <dbReference type="ChEBI" id="CHEBI:59789"/>
        <dbReference type="ChEBI" id="CHEBI:82795"/>
        <dbReference type="EC" id="2.1.1.80"/>
    </reaction>
</comment>
<keyword evidence="6" id="KW-0808">Transferase</keyword>
<evidence type="ECO:0000256" key="1">
    <source>
        <dbReference type="ARBA" id="ARBA00000085"/>
    </source>
</evidence>
<dbReference type="GO" id="GO:0006935">
    <property type="term" value="P:chemotaxis"/>
    <property type="evidence" value="ECO:0007669"/>
    <property type="project" value="UniProtKB-UniRule"/>
</dbReference>
<evidence type="ECO:0000256" key="6">
    <source>
        <dbReference type="ARBA" id="ARBA00022679"/>
    </source>
</evidence>
<keyword evidence="11" id="KW-0175">Coiled coil</keyword>
<evidence type="ECO:0000256" key="11">
    <source>
        <dbReference type="SAM" id="Coils"/>
    </source>
</evidence>
<reference evidence="18 19" key="1">
    <citation type="submission" date="2019-06" db="EMBL/GenBank/DDBJ databases">
        <title>Erythrobacter insulae sp. nov., isolated from a tidal flat.</title>
        <authorList>
            <person name="Yoon J.-H."/>
        </authorList>
    </citation>
    <scope>NUCLEOTIDE SEQUENCE [LARGE SCALE GENOMIC DNA]</scope>
    <source>
        <strain evidence="18 19">JBTF-M21</strain>
    </source>
</reference>
<dbReference type="InterPro" id="IPR005467">
    <property type="entry name" value="His_kinase_dom"/>
</dbReference>
<dbReference type="InterPro" id="IPR003661">
    <property type="entry name" value="HisK_dim/P_dom"/>
</dbReference>
<dbReference type="SMART" id="SM00448">
    <property type="entry name" value="REC"/>
    <property type="match status" value="1"/>
</dbReference>
<sequence>MRLNTALKCQKSLSRVRMKAASLSGRDCQDWRLPVYILPCQVVSRCKKVALAKDHAREMSGMKTDFPIIGIGASAGGLDALKSFFDNVPEDMGAAFVVIQHLDPSHQSMTAEILDKHTKMPAKQIEHGATIEPNHVYVIPPNASLTIADNTFELGEAVRTHGVRMPIDMFFSSLASQREHGAVGLILSGTGSDGSAGIREIKGAGGITLAQTPETAQFDGMPSAAIATGMVDIVCPVEDMPAQIKDFLVHQHMRHEAGQDPDAILANDTESLTSIIALLQARIGHDFRGYKTGTLGRRILRRMGLRGIDSLSDYLSYLKDDAKEAEELYRDLLINVTSFFRDPAAFETLDTKVLAKMVAAKPDREPIRVWVPGCATGEEAYSIAMLLIEHCETAHKDCPIQVFATDIDEDALAVGRTGMYASNLLAHIPEERINRFFIKQDGSYLIRSGLRETVTFAEQNVISDPPFSKLDLVSCRNLLIYLQNTLQDKVIGYFHFALNDGGILFLGRSEGTSQLSGLFEPVDKTSRIFRKLATERSLGVNFPVNNLRTRGVNVGILPAGRPKETARIREIMQQQLLRNFAPAAVLTNAKHQVLYFMGPTSDFLEQPSGLPTQDLLSLAHPELRRELRTGLKNAIGSAGPVIINDVSLQHGSTHAKTRISIKPMAVSGETERLFLVTFEKVPTQKSPAGTPIPSSPIDQSAVSDLETKLRDAQEDLQISLEELESTNEELQASNQEMMSLNEELQSSNEELETSKEELQAMNEELSTVNNQLKNKVEELADVNDDLTNFVSSTGIATLLLDTKHQVGRFTPSIKRLFNLIDADIGRPIVDIRQKFEDANFLADVDAVSRASSPVEREIIGQDGALYLMRIAPYRAAEMRSGGVIVTFVDISRRVENERRLQASEARFRSLFENAPDPLLLVDQKGDIALTNSQAQQFFGYDRQALLTKRIEDLMPKRFRKRHVSHRSSYMENMSVRPMGSDLELWALLASGEEVPIEVGLSPVETESGAMVCVAIRDVREHQKAVRDVRDAKAETEAALAAKSRFLATASHDLRQPLQSLAMLTEALRSKVGDPDILDIVDEQRVSLANLRDLLNSLLDISKLEADAVTVELEDIDLDAAVAKVCASLEPEAEKKGIKLSRKIDARIVHSDIHLVQQILQNLIGNAIKFTDKGRVDVVSQIVSHEVLIEVRDEGPGIPADQLSHIFDEFYQVGRDPQQAGVGLGLGLAIANQAARMIGSQIDVQSEFGKGSTFSFTLPLSNVLLPKNELLEDERPAPLTSDCAILLVDDDPSVLKSTKFRLAARPNLKVFAASSPKEVDGLLAEMEPDAFDIIVTDYHLGTARNGLDIIENARKHAGQKIPAILISGDTGLDPAKMKNRAISVIFKPAGGNELIDTITRLLSR</sequence>
<keyword evidence="3 9" id="KW-0145">Chemotaxis</keyword>
<dbReference type="CDD" id="cd00156">
    <property type="entry name" value="REC"/>
    <property type="match status" value="1"/>
</dbReference>
<dbReference type="InterPro" id="IPR029063">
    <property type="entry name" value="SAM-dependent_MTases_sf"/>
</dbReference>
<dbReference type="NCBIfam" id="TIGR00229">
    <property type="entry name" value="sensory_box"/>
    <property type="match status" value="1"/>
</dbReference>
<name>A0A547PBT3_9SPHN</name>
<feature type="domain" description="Response regulatory" evidence="13">
    <location>
        <begin position="1283"/>
        <end position="1401"/>
    </location>
</feature>
<evidence type="ECO:0000259" key="14">
    <source>
        <dbReference type="PROSITE" id="PS50112"/>
    </source>
</evidence>
<dbReference type="Pfam" id="PF01339">
    <property type="entry name" value="CheB_methylest"/>
    <property type="match status" value="1"/>
</dbReference>
<evidence type="ECO:0000256" key="9">
    <source>
        <dbReference type="PROSITE-ProRule" id="PRU00050"/>
    </source>
</evidence>
<feature type="active site" evidence="9">
    <location>
        <position position="193"/>
    </location>
</feature>
<evidence type="ECO:0000313" key="18">
    <source>
        <dbReference type="EMBL" id="TRD11597.1"/>
    </source>
</evidence>
<feature type="modified residue" description="4-aspartylphosphate" evidence="10">
    <location>
        <position position="1336"/>
    </location>
</feature>
<protein>
    <submittedName>
        <fullName evidence="18">PAS domain S-box protein</fullName>
    </submittedName>
</protein>
<dbReference type="Gene3D" id="1.10.287.130">
    <property type="match status" value="1"/>
</dbReference>
<dbReference type="CDD" id="cd16434">
    <property type="entry name" value="CheB-CheR_fusion"/>
    <property type="match status" value="1"/>
</dbReference>
<dbReference type="GO" id="GO:0006355">
    <property type="term" value="P:regulation of DNA-templated transcription"/>
    <property type="evidence" value="ECO:0007669"/>
    <property type="project" value="InterPro"/>
</dbReference>
<keyword evidence="8" id="KW-0418">Kinase</keyword>
<dbReference type="GO" id="GO:0032259">
    <property type="term" value="P:methylation"/>
    <property type="evidence" value="ECO:0007669"/>
    <property type="project" value="UniProtKB-KW"/>
</dbReference>
<dbReference type="InterPro" id="IPR001789">
    <property type="entry name" value="Sig_transdc_resp-reg_receiver"/>
</dbReference>
<proteinExistence type="predicted"/>
<feature type="domain" description="PAC" evidence="15">
    <location>
        <begin position="852"/>
        <end position="902"/>
    </location>
</feature>
<gene>
    <name evidence="18" type="ORF">FGU71_06790</name>
</gene>
<dbReference type="Gene3D" id="3.30.565.10">
    <property type="entry name" value="Histidine kinase-like ATPase, C-terminal domain"/>
    <property type="match status" value="1"/>
</dbReference>
<dbReference type="PROSITE" id="PS50112">
    <property type="entry name" value="PAS"/>
    <property type="match status" value="1"/>
</dbReference>
<dbReference type="SUPFAM" id="SSF52738">
    <property type="entry name" value="Methylesterase CheB, C-terminal domain"/>
    <property type="match status" value="1"/>
</dbReference>
<dbReference type="InterPro" id="IPR036097">
    <property type="entry name" value="HisK_dim/P_sf"/>
</dbReference>
<dbReference type="InterPro" id="IPR022642">
    <property type="entry name" value="CheR_C"/>
</dbReference>
<dbReference type="SUPFAM" id="SSF55874">
    <property type="entry name" value="ATPase domain of HSP90 chaperone/DNA topoisomerase II/histidine kinase"/>
    <property type="match status" value="1"/>
</dbReference>
<feature type="domain" description="CheR-type methyltransferase" evidence="17">
    <location>
        <begin position="275"/>
        <end position="532"/>
    </location>
</feature>
<accession>A0A547PBT3</accession>
<dbReference type="CDD" id="cd00130">
    <property type="entry name" value="PAS"/>
    <property type="match status" value="1"/>
</dbReference>
<dbReference type="Pfam" id="PF00989">
    <property type="entry name" value="PAS"/>
    <property type="match status" value="1"/>
</dbReference>
<evidence type="ECO:0000313" key="19">
    <source>
        <dbReference type="Proteomes" id="UP000316343"/>
    </source>
</evidence>
<evidence type="ECO:0000256" key="4">
    <source>
        <dbReference type="ARBA" id="ARBA00022553"/>
    </source>
</evidence>
<feature type="active site" evidence="9">
    <location>
        <position position="101"/>
    </location>
</feature>
<organism evidence="18 19">
    <name type="scientific">Erythrobacter insulae</name>
    <dbReference type="NCBI Taxonomy" id="2584124"/>
    <lineage>
        <taxon>Bacteria</taxon>
        <taxon>Pseudomonadati</taxon>
        <taxon>Pseudomonadota</taxon>
        <taxon>Alphaproteobacteria</taxon>
        <taxon>Sphingomonadales</taxon>
        <taxon>Erythrobacteraceae</taxon>
        <taxon>Erythrobacter/Porphyrobacter group</taxon>
        <taxon>Erythrobacter</taxon>
    </lineage>
</organism>
<dbReference type="GO" id="GO:0005737">
    <property type="term" value="C:cytoplasm"/>
    <property type="evidence" value="ECO:0007669"/>
    <property type="project" value="InterPro"/>
</dbReference>
<comment type="caution">
    <text evidence="18">The sequence shown here is derived from an EMBL/GenBank/DDBJ whole genome shotgun (WGS) entry which is preliminary data.</text>
</comment>
<evidence type="ECO:0000259" key="16">
    <source>
        <dbReference type="PROSITE" id="PS50122"/>
    </source>
</evidence>
<dbReference type="SMART" id="SM00138">
    <property type="entry name" value="MeTrc"/>
    <property type="match status" value="1"/>
</dbReference>
<dbReference type="InterPro" id="IPR050903">
    <property type="entry name" value="Bact_Chemotaxis_MeTrfase"/>
</dbReference>
<dbReference type="SMART" id="SM00388">
    <property type="entry name" value="HisKA"/>
    <property type="match status" value="1"/>
</dbReference>
<dbReference type="Proteomes" id="UP000316343">
    <property type="component" value="Unassembled WGS sequence"/>
</dbReference>
<dbReference type="Gene3D" id="3.40.50.2300">
    <property type="match status" value="1"/>
</dbReference>
<keyword evidence="5" id="KW-0489">Methyltransferase</keyword>
<dbReference type="EMBL" id="VHJK01000001">
    <property type="protein sequence ID" value="TRD11597.1"/>
    <property type="molecule type" value="Genomic_DNA"/>
</dbReference>
<dbReference type="PROSITE" id="PS50113">
    <property type="entry name" value="PAC"/>
    <property type="match status" value="1"/>
</dbReference>
<dbReference type="PANTHER" id="PTHR24422">
    <property type="entry name" value="CHEMOTAXIS PROTEIN METHYLTRANSFERASE"/>
    <property type="match status" value="1"/>
</dbReference>
<dbReference type="Gene3D" id="3.40.50.150">
    <property type="entry name" value="Vaccinia Virus protein VP39"/>
    <property type="match status" value="1"/>
</dbReference>
<feature type="domain" description="Histidine kinase" evidence="12">
    <location>
        <begin position="1048"/>
        <end position="1261"/>
    </location>
</feature>
<dbReference type="InterPro" id="IPR036890">
    <property type="entry name" value="HATPase_C_sf"/>
</dbReference>
<dbReference type="PRINTS" id="PR00996">
    <property type="entry name" value="CHERMTFRASE"/>
</dbReference>
<dbReference type="InterPro" id="IPR000014">
    <property type="entry name" value="PAS"/>
</dbReference>
<evidence type="ECO:0000256" key="3">
    <source>
        <dbReference type="ARBA" id="ARBA00022500"/>
    </source>
</evidence>
<dbReference type="Pfam" id="PF01739">
    <property type="entry name" value="CheR"/>
    <property type="match status" value="1"/>
</dbReference>
<dbReference type="PANTHER" id="PTHR24422:SF27">
    <property type="entry name" value="PROTEIN-GLUTAMATE O-METHYLTRANSFERASE"/>
    <property type="match status" value="1"/>
</dbReference>
<feature type="domain" description="PAS" evidence="14">
    <location>
        <begin position="903"/>
        <end position="956"/>
    </location>
</feature>
<evidence type="ECO:0000256" key="10">
    <source>
        <dbReference type="PROSITE-ProRule" id="PRU00169"/>
    </source>
</evidence>
<evidence type="ECO:0000256" key="8">
    <source>
        <dbReference type="ARBA" id="ARBA00022777"/>
    </source>
</evidence>
<dbReference type="Gene3D" id="3.30.450.20">
    <property type="entry name" value="PAS domain"/>
    <property type="match status" value="2"/>
</dbReference>
<dbReference type="GO" id="GO:0008984">
    <property type="term" value="F:protein-glutamate methylesterase activity"/>
    <property type="evidence" value="ECO:0007669"/>
    <property type="project" value="InterPro"/>
</dbReference>
<feature type="active site" evidence="9">
    <location>
        <position position="74"/>
    </location>
</feature>
<dbReference type="CDD" id="cd02440">
    <property type="entry name" value="AdoMet_MTases"/>
    <property type="match status" value="1"/>
</dbReference>
<dbReference type="SUPFAM" id="SSF55785">
    <property type="entry name" value="PYP-like sensor domain (PAS domain)"/>
    <property type="match status" value="1"/>
</dbReference>
<dbReference type="InterPro" id="IPR003594">
    <property type="entry name" value="HATPase_dom"/>
</dbReference>
<dbReference type="Pfam" id="PF03705">
    <property type="entry name" value="CheR_N"/>
    <property type="match status" value="1"/>
</dbReference>
<dbReference type="SUPFAM" id="SSF52172">
    <property type="entry name" value="CheY-like"/>
    <property type="match status" value="1"/>
</dbReference>
<comment type="catalytic activity">
    <reaction evidence="1">
        <text>ATP + protein L-histidine = ADP + protein N-phospho-L-histidine.</text>
        <dbReference type="EC" id="2.7.13.3"/>
    </reaction>
</comment>
<evidence type="ECO:0000256" key="7">
    <source>
        <dbReference type="ARBA" id="ARBA00022691"/>
    </source>
</evidence>
<keyword evidence="4 10" id="KW-0597">Phosphoprotein</keyword>
<dbReference type="GO" id="GO:0000155">
    <property type="term" value="F:phosphorelay sensor kinase activity"/>
    <property type="evidence" value="ECO:0007669"/>
    <property type="project" value="InterPro"/>
</dbReference>